<dbReference type="GO" id="GO:0005840">
    <property type="term" value="C:ribosome"/>
    <property type="evidence" value="ECO:0007669"/>
    <property type="project" value="UniProtKB-KW"/>
</dbReference>
<protein>
    <recommendedName>
        <fullName evidence="4">Small ribosomal subunit protein uS10</fullName>
    </recommendedName>
</protein>
<accession>A0A1M5R5E1</accession>
<dbReference type="GO" id="GO:0003735">
    <property type="term" value="F:structural constituent of ribosome"/>
    <property type="evidence" value="ECO:0007669"/>
    <property type="project" value="InterPro"/>
</dbReference>
<keyword evidence="3 4" id="KW-0687">Ribonucleoprotein</keyword>
<dbReference type="AlphaFoldDB" id="A0A1M5R5E1"/>
<dbReference type="OrthoDB" id="333791at2157"/>
<dbReference type="Proteomes" id="UP000184357">
    <property type="component" value="Unassembled WGS sequence"/>
</dbReference>
<reference evidence="6 7" key="1">
    <citation type="submission" date="2016-11" db="EMBL/GenBank/DDBJ databases">
        <authorList>
            <person name="Jaros S."/>
            <person name="Januszkiewicz K."/>
            <person name="Wedrychowicz H."/>
        </authorList>
    </citation>
    <scope>NUCLEOTIDE SEQUENCE [LARGE SCALE GENOMIC DNA]</scope>
    <source>
        <strain evidence="6 7">DSM 9297</strain>
    </source>
</reference>
<dbReference type="InterPro" id="IPR036838">
    <property type="entry name" value="Ribosomal_uS10_dom_sf"/>
</dbReference>
<comment type="similarity">
    <text evidence="1 4">Belongs to the universal ribosomal protein uS10 family.</text>
</comment>
<dbReference type="SMART" id="SM01403">
    <property type="entry name" value="Ribosomal_S10"/>
    <property type="match status" value="1"/>
</dbReference>
<evidence type="ECO:0000256" key="1">
    <source>
        <dbReference type="ARBA" id="ARBA00007102"/>
    </source>
</evidence>
<dbReference type="RefSeq" id="WP_073309213.1">
    <property type="nucleotide sequence ID" value="NZ_FQWV01000005.1"/>
</dbReference>
<keyword evidence="2 4" id="KW-0689">Ribosomal protein</keyword>
<evidence type="ECO:0000313" key="6">
    <source>
        <dbReference type="EMBL" id="SHH21604.1"/>
    </source>
</evidence>
<dbReference type="GO" id="GO:0006412">
    <property type="term" value="P:translation"/>
    <property type="evidence" value="ECO:0007669"/>
    <property type="project" value="UniProtKB-UniRule"/>
</dbReference>
<dbReference type="SUPFAM" id="SSF54999">
    <property type="entry name" value="Ribosomal protein S10"/>
    <property type="match status" value="1"/>
</dbReference>
<evidence type="ECO:0000259" key="5">
    <source>
        <dbReference type="SMART" id="SM01403"/>
    </source>
</evidence>
<feature type="domain" description="Small ribosomal subunit protein uS10" evidence="5">
    <location>
        <begin position="6"/>
        <end position="98"/>
    </location>
</feature>
<proteinExistence type="inferred from homology"/>
<dbReference type="InterPro" id="IPR001848">
    <property type="entry name" value="Ribosomal_uS10"/>
</dbReference>
<dbReference type="InterPro" id="IPR027486">
    <property type="entry name" value="Ribosomal_uS10_dom"/>
</dbReference>
<dbReference type="HAMAP" id="MF_00508">
    <property type="entry name" value="Ribosomal_uS10"/>
    <property type="match status" value="1"/>
</dbReference>
<gene>
    <name evidence="4" type="primary">rps10</name>
    <name evidence="6" type="ORF">SAMN05443636_2063</name>
</gene>
<sequence length="110" mass="12605">MTFVTKLRFQSGDRAALDDTVNGIREMLERKGAECKGPHTEPAERVRVPLYEGLSSGDRLGDWTFEVFARRLEIHGNDHIAREVGHMDFPDSVHVEIELEQKKPLGYRQN</sequence>
<organism evidence="6 7">
    <name type="scientific">Halobaculum gomorrense</name>
    <dbReference type="NCBI Taxonomy" id="43928"/>
    <lineage>
        <taxon>Archaea</taxon>
        <taxon>Methanobacteriati</taxon>
        <taxon>Methanobacteriota</taxon>
        <taxon>Stenosarchaea group</taxon>
        <taxon>Halobacteria</taxon>
        <taxon>Halobacteriales</taxon>
        <taxon>Haloferacaceae</taxon>
        <taxon>Halobaculum</taxon>
    </lineage>
</organism>
<name>A0A1M5R5E1_9EURY</name>
<comment type="subunit">
    <text evidence="4">Part of the 30S ribosomal subunit.</text>
</comment>
<evidence type="ECO:0000256" key="3">
    <source>
        <dbReference type="ARBA" id="ARBA00023274"/>
    </source>
</evidence>
<dbReference type="EMBL" id="FQWV01000005">
    <property type="protein sequence ID" value="SHH21604.1"/>
    <property type="molecule type" value="Genomic_DNA"/>
</dbReference>
<evidence type="ECO:0000256" key="4">
    <source>
        <dbReference type="HAMAP-Rule" id="MF_00508"/>
    </source>
</evidence>
<evidence type="ECO:0000313" key="7">
    <source>
        <dbReference type="Proteomes" id="UP000184357"/>
    </source>
</evidence>
<evidence type="ECO:0000256" key="2">
    <source>
        <dbReference type="ARBA" id="ARBA00022980"/>
    </source>
</evidence>
<comment type="function">
    <text evidence="4">Involved in the binding of tRNA to the ribosomes.</text>
</comment>
<dbReference type="GO" id="GO:0000049">
    <property type="term" value="F:tRNA binding"/>
    <property type="evidence" value="ECO:0007669"/>
    <property type="project" value="UniProtKB-UniRule"/>
</dbReference>
<dbReference type="GO" id="GO:1990904">
    <property type="term" value="C:ribonucleoprotein complex"/>
    <property type="evidence" value="ECO:0007669"/>
    <property type="project" value="UniProtKB-KW"/>
</dbReference>
<dbReference type="STRING" id="43928.SAMN05443636_2063"/>
<dbReference type="Pfam" id="PF00338">
    <property type="entry name" value="Ribosomal_S10"/>
    <property type="match status" value="1"/>
</dbReference>
<keyword evidence="7" id="KW-1185">Reference proteome</keyword>
<dbReference type="Gene3D" id="3.30.70.600">
    <property type="entry name" value="Ribosomal protein S10 domain"/>
    <property type="match status" value="1"/>
</dbReference>